<sequence>MDPVKAIRHSTPGSLLPQSSTVPRAIPVPSRPHHLLSSIISLALSRLPQPPIRPLLVLHPLGHRLVHRLAILQSPVFFFLVPVSIPLFLTSPDADTQKPCVLGPFPIDLAPISRPAPPPVTVRSSFFLFATPACFPRENAYARFQQRAVQLAS</sequence>
<accession>A0AAE0HQS7</accession>
<feature type="region of interest" description="Disordered" evidence="1">
    <location>
        <begin position="1"/>
        <end position="22"/>
    </location>
</feature>
<evidence type="ECO:0000313" key="3">
    <source>
        <dbReference type="Proteomes" id="UP001278766"/>
    </source>
</evidence>
<feature type="compositionally biased region" description="Polar residues" evidence="1">
    <location>
        <begin position="11"/>
        <end position="22"/>
    </location>
</feature>
<organism evidence="2 3">
    <name type="scientific">Chaetomium fimeti</name>
    <dbReference type="NCBI Taxonomy" id="1854472"/>
    <lineage>
        <taxon>Eukaryota</taxon>
        <taxon>Fungi</taxon>
        <taxon>Dikarya</taxon>
        <taxon>Ascomycota</taxon>
        <taxon>Pezizomycotina</taxon>
        <taxon>Sordariomycetes</taxon>
        <taxon>Sordariomycetidae</taxon>
        <taxon>Sordariales</taxon>
        <taxon>Chaetomiaceae</taxon>
        <taxon>Chaetomium</taxon>
    </lineage>
</organism>
<protein>
    <submittedName>
        <fullName evidence="2">Uncharacterized protein</fullName>
    </submittedName>
</protein>
<dbReference type="RefSeq" id="XP_062663580.1">
    <property type="nucleotide sequence ID" value="XM_062808551.1"/>
</dbReference>
<evidence type="ECO:0000313" key="2">
    <source>
        <dbReference type="EMBL" id="KAK3300066.1"/>
    </source>
</evidence>
<name>A0AAE0HQS7_9PEZI</name>
<dbReference type="GeneID" id="87845499"/>
<keyword evidence="3" id="KW-1185">Reference proteome</keyword>
<dbReference type="AlphaFoldDB" id="A0AAE0HQS7"/>
<proteinExistence type="predicted"/>
<reference evidence="2" key="2">
    <citation type="submission" date="2023-06" db="EMBL/GenBank/DDBJ databases">
        <authorList>
            <consortium name="Lawrence Berkeley National Laboratory"/>
            <person name="Haridas S."/>
            <person name="Hensen N."/>
            <person name="Bonometti L."/>
            <person name="Westerberg I."/>
            <person name="Brannstrom I.O."/>
            <person name="Guillou S."/>
            <person name="Cros-Aarteil S."/>
            <person name="Calhoun S."/>
            <person name="Kuo A."/>
            <person name="Mondo S."/>
            <person name="Pangilinan J."/>
            <person name="Riley R."/>
            <person name="Labutti K."/>
            <person name="Andreopoulos B."/>
            <person name="Lipzen A."/>
            <person name="Chen C."/>
            <person name="Yanf M."/>
            <person name="Daum C."/>
            <person name="Ng V."/>
            <person name="Clum A."/>
            <person name="Steindorff A."/>
            <person name="Ohm R."/>
            <person name="Martin F."/>
            <person name="Silar P."/>
            <person name="Natvig D."/>
            <person name="Lalanne C."/>
            <person name="Gautier V."/>
            <person name="Ament-Velasquez S.L."/>
            <person name="Kruys A."/>
            <person name="Hutchinson M.I."/>
            <person name="Powell A.J."/>
            <person name="Barry K."/>
            <person name="Miller A.N."/>
            <person name="Grigoriev I.V."/>
            <person name="Debuchy R."/>
            <person name="Gladieux P."/>
            <person name="Thoren M.H."/>
            <person name="Johannesson H."/>
        </authorList>
    </citation>
    <scope>NUCLEOTIDE SEQUENCE</scope>
    <source>
        <strain evidence="2">CBS 168.71</strain>
    </source>
</reference>
<dbReference type="EMBL" id="JAUEPN010000001">
    <property type="protein sequence ID" value="KAK3300066.1"/>
    <property type="molecule type" value="Genomic_DNA"/>
</dbReference>
<dbReference type="Proteomes" id="UP001278766">
    <property type="component" value="Unassembled WGS sequence"/>
</dbReference>
<evidence type="ECO:0000256" key="1">
    <source>
        <dbReference type="SAM" id="MobiDB-lite"/>
    </source>
</evidence>
<comment type="caution">
    <text evidence="2">The sequence shown here is derived from an EMBL/GenBank/DDBJ whole genome shotgun (WGS) entry which is preliminary data.</text>
</comment>
<reference evidence="2" key="1">
    <citation type="journal article" date="2023" name="Mol. Phylogenet. Evol.">
        <title>Genome-scale phylogeny and comparative genomics of the fungal order Sordariales.</title>
        <authorList>
            <person name="Hensen N."/>
            <person name="Bonometti L."/>
            <person name="Westerberg I."/>
            <person name="Brannstrom I.O."/>
            <person name="Guillou S."/>
            <person name="Cros-Aarteil S."/>
            <person name="Calhoun S."/>
            <person name="Haridas S."/>
            <person name="Kuo A."/>
            <person name="Mondo S."/>
            <person name="Pangilinan J."/>
            <person name="Riley R."/>
            <person name="LaButti K."/>
            <person name="Andreopoulos B."/>
            <person name="Lipzen A."/>
            <person name="Chen C."/>
            <person name="Yan M."/>
            <person name="Daum C."/>
            <person name="Ng V."/>
            <person name="Clum A."/>
            <person name="Steindorff A."/>
            <person name="Ohm R.A."/>
            <person name="Martin F."/>
            <person name="Silar P."/>
            <person name="Natvig D.O."/>
            <person name="Lalanne C."/>
            <person name="Gautier V."/>
            <person name="Ament-Velasquez S.L."/>
            <person name="Kruys A."/>
            <person name="Hutchinson M.I."/>
            <person name="Powell A.J."/>
            <person name="Barry K."/>
            <person name="Miller A.N."/>
            <person name="Grigoriev I.V."/>
            <person name="Debuchy R."/>
            <person name="Gladieux P."/>
            <person name="Hiltunen Thoren M."/>
            <person name="Johannesson H."/>
        </authorList>
    </citation>
    <scope>NUCLEOTIDE SEQUENCE</scope>
    <source>
        <strain evidence="2">CBS 168.71</strain>
    </source>
</reference>
<gene>
    <name evidence="2" type="ORF">B0H64DRAFT_6402</name>
</gene>